<feature type="domain" description="Metallo-beta-lactamase" evidence="7">
    <location>
        <begin position="498"/>
        <end position="700"/>
    </location>
</feature>
<dbReference type="GO" id="GO:0030420">
    <property type="term" value="P:establishment of competence for transformation"/>
    <property type="evidence" value="ECO:0007669"/>
    <property type="project" value="InterPro"/>
</dbReference>
<name>A0A0R1M290_9LACO</name>
<feature type="transmembrane region" description="Helical" evidence="6">
    <location>
        <begin position="468"/>
        <end position="487"/>
    </location>
</feature>
<dbReference type="InterPro" id="IPR001279">
    <property type="entry name" value="Metallo-B-lactamas"/>
</dbReference>
<keyword evidence="5 6" id="KW-0472">Membrane</keyword>
<dbReference type="NCBIfam" id="TIGR00360">
    <property type="entry name" value="ComEC_N-term"/>
    <property type="match status" value="1"/>
</dbReference>
<comment type="subcellular location">
    <subcellularLocation>
        <location evidence="1">Cell membrane</location>
        <topology evidence="1">Multi-pass membrane protein</topology>
    </subcellularLocation>
</comment>
<feature type="transmembrane region" description="Helical" evidence="6">
    <location>
        <begin position="57"/>
        <end position="77"/>
    </location>
</feature>
<evidence type="ECO:0000256" key="3">
    <source>
        <dbReference type="ARBA" id="ARBA00022692"/>
    </source>
</evidence>
<dbReference type="InterPro" id="IPR004797">
    <property type="entry name" value="Competence_ComEC/Rec2"/>
</dbReference>
<evidence type="ECO:0000313" key="9">
    <source>
        <dbReference type="Proteomes" id="UP000051074"/>
    </source>
</evidence>
<dbReference type="PANTHER" id="PTHR30619">
    <property type="entry name" value="DNA INTERNALIZATION/COMPETENCE PROTEIN COMEC/REC2"/>
    <property type="match status" value="1"/>
</dbReference>
<dbReference type="eggNOG" id="COG2333">
    <property type="taxonomic scope" value="Bacteria"/>
</dbReference>
<dbReference type="PATRIC" id="fig|1293597.4.peg.519"/>
<proteinExistence type="predicted"/>
<reference evidence="8 9" key="1">
    <citation type="journal article" date="2015" name="Genome Announc.">
        <title>Expanding the biotechnology potential of lactobacilli through comparative genomics of 213 strains and associated genera.</title>
        <authorList>
            <person name="Sun Z."/>
            <person name="Harris H.M."/>
            <person name="McCann A."/>
            <person name="Guo C."/>
            <person name="Argimon S."/>
            <person name="Zhang W."/>
            <person name="Yang X."/>
            <person name="Jeffery I.B."/>
            <person name="Cooney J.C."/>
            <person name="Kagawa T.F."/>
            <person name="Liu W."/>
            <person name="Song Y."/>
            <person name="Salvetti E."/>
            <person name="Wrobel A."/>
            <person name="Rasinkangas P."/>
            <person name="Parkhill J."/>
            <person name="Rea M.C."/>
            <person name="O'Sullivan O."/>
            <person name="Ritari J."/>
            <person name="Douillard F.P."/>
            <person name="Paul Ross R."/>
            <person name="Yang R."/>
            <person name="Briner A.E."/>
            <person name="Felis G.E."/>
            <person name="de Vos W.M."/>
            <person name="Barrangou R."/>
            <person name="Klaenhammer T.R."/>
            <person name="Caufield P.W."/>
            <person name="Cui Y."/>
            <person name="Zhang H."/>
            <person name="O'Toole P.W."/>
        </authorList>
    </citation>
    <scope>NUCLEOTIDE SEQUENCE [LARGE SCALE GENOMIC DNA]</scope>
    <source>
        <strain evidence="8 9">DSM 19284</strain>
    </source>
</reference>
<dbReference type="InterPro" id="IPR004477">
    <property type="entry name" value="ComEC_N"/>
</dbReference>
<keyword evidence="2" id="KW-1003">Cell membrane</keyword>
<dbReference type="CDD" id="cd07731">
    <property type="entry name" value="ComA-like_MBL-fold"/>
    <property type="match status" value="1"/>
</dbReference>
<evidence type="ECO:0000256" key="6">
    <source>
        <dbReference type="SAM" id="Phobius"/>
    </source>
</evidence>
<evidence type="ECO:0000256" key="1">
    <source>
        <dbReference type="ARBA" id="ARBA00004651"/>
    </source>
</evidence>
<evidence type="ECO:0000256" key="5">
    <source>
        <dbReference type="ARBA" id="ARBA00023136"/>
    </source>
</evidence>
<dbReference type="Pfam" id="PF00753">
    <property type="entry name" value="Lactamase_B"/>
    <property type="match status" value="1"/>
</dbReference>
<sequence length="754" mass="84495">MPRSKTSLRSSLESGFYFLLGLLLVGLSGLVYAQAVSLKIVSLATFLYLAWLIKHKYPASFFIAFLAVLVMAGIFICDRQEKAFQLEENTALLLYPGEVKVSDNWLSGKGHCQGQKVSLYGPGKKDLEAALDQGQAVYLTQIEGEVKEAEPATNPGQFDYRRYAYSQHLAGQVKVTNYQLLLARNNWQNSLHRIRWRIKQYLAKMPRLLSFFASELILAENPDSNNQANLDNYRDLGVIHILSISGMHVGLYVLVLAAIGSTLLIPREEVFAVTSTFLLLEVFLSGFQPGFIRASLMYCLGRFLAYRGLKITSADLLGLVFSLQLLFNPRLLLQTGGMLTYVLAAGLVLTQKMQGLSQSAWLNLLLTPFLLFFFYQVNVATIFYNLLLVPYFNFVVMPVTFFAVFVPNLALWQFLEKILEAAEWGIDWLAGQRLGQVIFGQIKAWQLLLLLSLTVLALLFVKEKRRKCLRLLALAYSLFFVSIHFPLMGQVSFIDVGQGDSILLTTPILRKCYLIDTGGKLAFGHQKSRAQLTQITLPMLKAQGIDHLDGVFVSHQDADHVGDLATLLEKMPIKRLYMGIGLIQNPSFAKKLAGRVDRTQLVELRAGMTVKEKILFQVLHPDEPGLGENKDSLSLVCCLAGKTWGFTGDLDQAGEEKIVSEHPDLRIDYFKLGHHGSDTSSSLKFLETIKPQLVFISAGRNNRYHHPKPATLEKLKSLGIPYLSTQDSGMITWHYGFGLSYFTSFLQGGKLCYH</sequence>
<keyword evidence="4 6" id="KW-1133">Transmembrane helix</keyword>
<keyword evidence="3 6" id="KW-0812">Transmembrane</keyword>
<dbReference type="STRING" id="1293597.FC20_GL000451"/>
<dbReference type="PANTHER" id="PTHR30619:SF7">
    <property type="entry name" value="BETA-LACTAMASE DOMAIN PROTEIN"/>
    <property type="match status" value="1"/>
</dbReference>
<organism evidence="8 9">
    <name type="scientific">Lactobacillus equicursoris DSM 19284 = JCM 14600 = CIP 110162</name>
    <dbReference type="NCBI Taxonomy" id="1293597"/>
    <lineage>
        <taxon>Bacteria</taxon>
        <taxon>Bacillati</taxon>
        <taxon>Bacillota</taxon>
        <taxon>Bacilli</taxon>
        <taxon>Lactobacillales</taxon>
        <taxon>Lactobacillaceae</taxon>
        <taxon>Lactobacillus</taxon>
    </lineage>
</organism>
<dbReference type="SUPFAM" id="SSF56281">
    <property type="entry name" value="Metallo-hydrolase/oxidoreductase"/>
    <property type="match status" value="1"/>
</dbReference>
<dbReference type="eggNOG" id="COG0658">
    <property type="taxonomic scope" value="Bacteria"/>
</dbReference>
<feature type="transmembrane region" description="Helical" evidence="6">
    <location>
        <begin position="361"/>
        <end position="384"/>
    </location>
</feature>
<protein>
    <submittedName>
        <fullName evidence="8">Competence protein</fullName>
    </submittedName>
</protein>
<keyword evidence="9" id="KW-1185">Reference proteome</keyword>
<feature type="transmembrane region" description="Helical" evidence="6">
    <location>
        <begin position="271"/>
        <end position="292"/>
    </location>
</feature>
<dbReference type="InterPro" id="IPR036866">
    <property type="entry name" value="RibonucZ/Hydroxyglut_hydro"/>
</dbReference>
<dbReference type="SMART" id="SM00849">
    <property type="entry name" value="Lactamase_B"/>
    <property type="match status" value="1"/>
</dbReference>
<comment type="caution">
    <text evidence="8">The sequence shown here is derived from an EMBL/GenBank/DDBJ whole genome shotgun (WGS) entry which is preliminary data.</text>
</comment>
<evidence type="ECO:0000256" key="4">
    <source>
        <dbReference type="ARBA" id="ARBA00022989"/>
    </source>
</evidence>
<feature type="transmembrane region" description="Helical" evidence="6">
    <location>
        <begin position="444"/>
        <end position="461"/>
    </location>
</feature>
<dbReference type="Proteomes" id="UP000051074">
    <property type="component" value="Unassembled WGS sequence"/>
</dbReference>
<dbReference type="AlphaFoldDB" id="A0A0R1M290"/>
<evidence type="ECO:0000256" key="2">
    <source>
        <dbReference type="ARBA" id="ARBA00022475"/>
    </source>
</evidence>
<dbReference type="Gene3D" id="3.60.15.10">
    <property type="entry name" value="Ribonuclease Z/Hydroxyacylglutathione hydrolase-like"/>
    <property type="match status" value="1"/>
</dbReference>
<feature type="transmembrane region" description="Helical" evidence="6">
    <location>
        <begin position="331"/>
        <end position="349"/>
    </location>
</feature>
<accession>A0A0R1M290</accession>
<dbReference type="InterPro" id="IPR035681">
    <property type="entry name" value="ComA-like_MBL"/>
</dbReference>
<gene>
    <name evidence="8" type="ORF">FC20_GL000451</name>
</gene>
<dbReference type="GO" id="GO:0005886">
    <property type="term" value="C:plasma membrane"/>
    <property type="evidence" value="ECO:0007669"/>
    <property type="project" value="UniProtKB-SubCell"/>
</dbReference>
<dbReference type="NCBIfam" id="TIGR00361">
    <property type="entry name" value="ComEC_Rec2"/>
    <property type="match status" value="1"/>
</dbReference>
<dbReference type="Pfam" id="PF03772">
    <property type="entry name" value="Competence"/>
    <property type="match status" value="1"/>
</dbReference>
<feature type="transmembrane region" description="Helical" evidence="6">
    <location>
        <begin position="391"/>
        <end position="415"/>
    </location>
</feature>
<dbReference type="InterPro" id="IPR052159">
    <property type="entry name" value="Competence_DNA_uptake"/>
</dbReference>
<feature type="transmembrane region" description="Helical" evidence="6">
    <location>
        <begin position="239"/>
        <end position="259"/>
    </location>
</feature>
<evidence type="ECO:0000259" key="7">
    <source>
        <dbReference type="SMART" id="SM00849"/>
    </source>
</evidence>
<evidence type="ECO:0000313" key="8">
    <source>
        <dbReference type="EMBL" id="KRL02062.1"/>
    </source>
</evidence>
<dbReference type="EMBL" id="AZDU01000017">
    <property type="protein sequence ID" value="KRL02062.1"/>
    <property type="molecule type" value="Genomic_DNA"/>
</dbReference>